<comment type="caution">
    <text evidence="2">The sequence shown here is derived from an EMBL/GenBank/DDBJ whole genome shotgun (WGS) entry which is preliminary data.</text>
</comment>
<gene>
    <name evidence="2" type="ORF">S01H1_16775</name>
</gene>
<name>X0RX26_9ZZZZ</name>
<reference evidence="2" key="1">
    <citation type="journal article" date="2014" name="Front. Microbiol.">
        <title>High frequency of phylogenetically diverse reductive dehalogenase-homologous genes in deep subseafloor sedimentary metagenomes.</title>
        <authorList>
            <person name="Kawai M."/>
            <person name="Futagami T."/>
            <person name="Toyoda A."/>
            <person name="Takaki Y."/>
            <person name="Nishi S."/>
            <person name="Hori S."/>
            <person name="Arai W."/>
            <person name="Tsubouchi T."/>
            <person name="Morono Y."/>
            <person name="Uchiyama I."/>
            <person name="Ito T."/>
            <person name="Fujiyama A."/>
            <person name="Inagaki F."/>
            <person name="Takami H."/>
        </authorList>
    </citation>
    <scope>NUCLEOTIDE SEQUENCE</scope>
    <source>
        <strain evidence="2">Expedition CK06-06</strain>
    </source>
</reference>
<feature type="domain" description="Gene product 88" evidence="1">
    <location>
        <begin position="55"/>
        <end position="235"/>
    </location>
</feature>
<organism evidence="2">
    <name type="scientific">marine sediment metagenome</name>
    <dbReference type="NCBI Taxonomy" id="412755"/>
    <lineage>
        <taxon>unclassified sequences</taxon>
        <taxon>metagenomes</taxon>
        <taxon>ecological metagenomes</taxon>
    </lineage>
</organism>
<dbReference type="InterPro" id="IPR020290">
    <property type="entry name" value="Gp88"/>
</dbReference>
<evidence type="ECO:0000313" key="2">
    <source>
        <dbReference type="EMBL" id="GAF67551.1"/>
    </source>
</evidence>
<protein>
    <recommendedName>
        <fullName evidence="1">Gene product 88 domain-containing protein</fullName>
    </recommendedName>
</protein>
<proteinExistence type="predicted"/>
<accession>X0RX26</accession>
<sequence>MNRENHKILKDRIYQEFLTLNLKDIEKEFSKKPLLTSNLKLEKGDLKVYGLELLGADLYPEKNLCNPSACVDCKLHCLVFAGIGNILKKKKYLQELTAPIKCKLRKTFLYFNDREFFIKKLESEIIKHGKKCYYRLNTTSDLNWLSFIKKLPDYNFYDYTKYWKRKSLNNYHLTFSVYQGISDTQQKNKLKNGENIAKIFYNVLPEKEFSFPVINGDIDDFRFKDKKGVIVGLKLKNTL</sequence>
<dbReference type="Pfam" id="PF17338">
    <property type="entry name" value="GP88"/>
    <property type="match status" value="1"/>
</dbReference>
<dbReference type="EMBL" id="BARS01008847">
    <property type="protein sequence ID" value="GAF67551.1"/>
    <property type="molecule type" value="Genomic_DNA"/>
</dbReference>
<dbReference type="AlphaFoldDB" id="X0RX26"/>
<evidence type="ECO:0000259" key="1">
    <source>
        <dbReference type="Pfam" id="PF17338"/>
    </source>
</evidence>